<dbReference type="STRING" id="81985.R0FJ56"/>
<sequence length="249" mass="28291">MKDKEERRNWAELPSELTSLILGRLGAVDILENAQKVCTPWRRVCKDPSMWKKIDLRDLRNSGMGDLDFDILCRHAVDLSQGGLLEIHIENITTDRLLTYIADRSRNLRSLGLRMYYSSGVTKKGLVKAITKLPLLETLEVSHSLIKLDLKAIGYSCPQLRTLNLNSSGLSGLPYFVKRDDDDYALEIVESMPGLRHHQLLGNMLQENKDVTDGNTDGLKSDRRKTDQFLTKLFLSVPVGFSSVNYRRI</sequence>
<accession>R0FJ56</accession>
<dbReference type="OrthoDB" id="2095648at2759"/>
<feature type="domain" description="F-box" evidence="1">
    <location>
        <begin position="7"/>
        <end position="54"/>
    </location>
</feature>
<reference evidence="3" key="1">
    <citation type="journal article" date="2013" name="Nat. Genet.">
        <title>The Capsella rubella genome and the genomic consequences of rapid mating system evolution.</title>
        <authorList>
            <person name="Slotte T."/>
            <person name="Hazzouri K.M."/>
            <person name="Agren J.A."/>
            <person name="Koenig D."/>
            <person name="Maumus F."/>
            <person name="Guo Y.L."/>
            <person name="Steige K."/>
            <person name="Platts A.E."/>
            <person name="Escobar J.S."/>
            <person name="Newman L.K."/>
            <person name="Wang W."/>
            <person name="Mandakova T."/>
            <person name="Vello E."/>
            <person name="Smith L.M."/>
            <person name="Henz S.R."/>
            <person name="Steffen J."/>
            <person name="Takuno S."/>
            <person name="Brandvain Y."/>
            <person name="Coop G."/>
            <person name="Andolfatto P."/>
            <person name="Hu T.T."/>
            <person name="Blanchette M."/>
            <person name="Clark R.M."/>
            <person name="Quesneville H."/>
            <person name="Nordborg M."/>
            <person name="Gaut B.S."/>
            <person name="Lysak M.A."/>
            <person name="Jenkins J."/>
            <person name="Grimwood J."/>
            <person name="Chapman J."/>
            <person name="Prochnik S."/>
            <person name="Shu S."/>
            <person name="Rokhsar D."/>
            <person name="Schmutz J."/>
            <person name="Weigel D."/>
            <person name="Wright S.I."/>
        </authorList>
    </citation>
    <scope>NUCLEOTIDE SEQUENCE [LARGE SCALE GENOMIC DNA]</scope>
    <source>
        <strain evidence="3">cv. Monte Gargano</strain>
    </source>
</reference>
<name>R0FJ56_9BRAS</name>
<gene>
    <name evidence="2" type="ORF">CARUB_v10003088mg</name>
</gene>
<dbReference type="PANTHER" id="PTHR38926:SF2">
    <property type="entry name" value="F-BOX_LRR-REPEAT PROTEIN 21-RELATED"/>
    <property type="match status" value="1"/>
</dbReference>
<dbReference type="CDD" id="cd22164">
    <property type="entry name" value="F-box_AtSKIP19-like"/>
    <property type="match status" value="1"/>
</dbReference>
<dbReference type="SUPFAM" id="SSF52047">
    <property type="entry name" value="RNI-like"/>
    <property type="match status" value="1"/>
</dbReference>
<evidence type="ECO:0000313" key="3">
    <source>
        <dbReference type="Proteomes" id="UP000029121"/>
    </source>
</evidence>
<dbReference type="Proteomes" id="UP000029121">
    <property type="component" value="Unassembled WGS sequence"/>
</dbReference>
<dbReference type="EMBL" id="KB870810">
    <property type="protein sequence ID" value="EOA22442.1"/>
    <property type="molecule type" value="Genomic_DNA"/>
</dbReference>
<dbReference type="InterPro" id="IPR001810">
    <property type="entry name" value="F-box_dom"/>
</dbReference>
<dbReference type="KEGG" id="crb:17882371"/>
<dbReference type="Gene3D" id="3.80.10.10">
    <property type="entry name" value="Ribonuclease Inhibitor"/>
    <property type="match status" value="1"/>
</dbReference>
<keyword evidence="3" id="KW-1185">Reference proteome</keyword>
<evidence type="ECO:0000313" key="2">
    <source>
        <dbReference type="EMBL" id="EOA22442.1"/>
    </source>
</evidence>
<dbReference type="PANTHER" id="PTHR38926">
    <property type="entry name" value="F-BOX DOMAIN CONTAINING PROTEIN, EXPRESSED"/>
    <property type="match status" value="1"/>
</dbReference>
<dbReference type="AlphaFoldDB" id="R0FJ56"/>
<dbReference type="Pfam" id="PF12937">
    <property type="entry name" value="F-box-like"/>
    <property type="match status" value="1"/>
</dbReference>
<dbReference type="SUPFAM" id="SSF81383">
    <property type="entry name" value="F-box domain"/>
    <property type="match status" value="1"/>
</dbReference>
<evidence type="ECO:0000259" key="1">
    <source>
        <dbReference type="PROSITE" id="PS50181"/>
    </source>
</evidence>
<dbReference type="Gene3D" id="1.20.1280.50">
    <property type="match status" value="1"/>
</dbReference>
<dbReference type="eggNOG" id="KOG1947">
    <property type="taxonomic scope" value="Eukaryota"/>
</dbReference>
<dbReference type="PROSITE" id="PS50181">
    <property type="entry name" value="FBOX"/>
    <property type="match status" value="1"/>
</dbReference>
<organism evidence="2 3">
    <name type="scientific">Capsella rubella</name>
    <dbReference type="NCBI Taxonomy" id="81985"/>
    <lineage>
        <taxon>Eukaryota</taxon>
        <taxon>Viridiplantae</taxon>
        <taxon>Streptophyta</taxon>
        <taxon>Embryophyta</taxon>
        <taxon>Tracheophyta</taxon>
        <taxon>Spermatophyta</taxon>
        <taxon>Magnoliopsida</taxon>
        <taxon>eudicotyledons</taxon>
        <taxon>Gunneridae</taxon>
        <taxon>Pentapetalae</taxon>
        <taxon>rosids</taxon>
        <taxon>malvids</taxon>
        <taxon>Brassicales</taxon>
        <taxon>Brassicaceae</taxon>
        <taxon>Camelineae</taxon>
        <taxon>Capsella</taxon>
    </lineage>
</organism>
<protein>
    <recommendedName>
        <fullName evidence="1">F-box domain-containing protein</fullName>
    </recommendedName>
</protein>
<dbReference type="InterPro" id="IPR036047">
    <property type="entry name" value="F-box-like_dom_sf"/>
</dbReference>
<dbReference type="InterPro" id="IPR032675">
    <property type="entry name" value="LRR_dom_sf"/>
</dbReference>
<proteinExistence type="predicted"/>